<protein>
    <submittedName>
        <fullName evidence="2">Uncharacterized protein</fullName>
    </submittedName>
</protein>
<feature type="region of interest" description="Disordered" evidence="1">
    <location>
        <begin position="1"/>
        <end position="54"/>
    </location>
</feature>
<reference evidence="2 3" key="2">
    <citation type="journal article" date="2017" name="Nature">
        <title>The Apostasia genome and the evolution of orchids.</title>
        <authorList>
            <person name="Zhang G.Q."/>
            <person name="Liu K.W."/>
            <person name="Li Z."/>
            <person name="Lohaus R."/>
            <person name="Hsiao Y.Y."/>
            <person name="Niu S.C."/>
            <person name="Wang J.Y."/>
            <person name="Lin Y.C."/>
            <person name="Xu Q."/>
            <person name="Chen L.J."/>
            <person name="Yoshida K."/>
            <person name="Fujiwara S."/>
            <person name="Wang Z.W."/>
            <person name="Zhang Y.Q."/>
            <person name="Mitsuda N."/>
            <person name="Wang M."/>
            <person name="Liu G.H."/>
            <person name="Pecoraro L."/>
            <person name="Huang H.X."/>
            <person name="Xiao X.J."/>
            <person name="Lin M."/>
            <person name="Wu X.Y."/>
            <person name="Wu W.L."/>
            <person name="Chen Y.Y."/>
            <person name="Chang S.B."/>
            <person name="Sakamoto S."/>
            <person name="Ohme-Takagi M."/>
            <person name="Yagi M."/>
            <person name="Zeng S.J."/>
            <person name="Shen C.Y."/>
            <person name="Yeh C.M."/>
            <person name="Luo Y.B."/>
            <person name="Tsai W.C."/>
            <person name="Van de Peer Y."/>
            <person name="Liu Z.J."/>
        </authorList>
    </citation>
    <scope>NUCLEOTIDE SEQUENCE [LARGE SCALE GENOMIC DNA]</scope>
    <source>
        <tissue evidence="2">The whole plant</tissue>
    </source>
</reference>
<organism evidence="2 3">
    <name type="scientific">Dendrobium catenatum</name>
    <dbReference type="NCBI Taxonomy" id="906689"/>
    <lineage>
        <taxon>Eukaryota</taxon>
        <taxon>Viridiplantae</taxon>
        <taxon>Streptophyta</taxon>
        <taxon>Embryophyta</taxon>
        <taxon>Tracheophyta</taxon>
        <taxon>Spermatophyta</taxon>
        <taxon>Magnoliopsida</taxon>
        <taxon>Liliopsida</taxon>
        <taxon>Asparagales</taxon>
        <taxon>Orchidaceae</taxon>
        <taxon>Epidendroideae</taxon>
        <taxon>Malaxideae</taxon>
        <taxon>Dendrobiinae</taxon>
        <taxon>Dendrobium</taxon>
    </lineage>
</organism>
<gene>
    <name evidence="2" type="ORF">MA16_Dca009744</name>
</gene>
<reference evidence="2 3" key="1">
    <citation type="journal article" date="2016" name="Sci. Rep.">
        <title>The Dendrobium catenatum Lindl. genome sequence provides insights into polysaccharide synthase, floral development and adaptive evolution.</title>
        <authorList>
            <person name="Zhang G.Q."/>
            <person name="Xu Q."/>
            <person name="Bian C."/>
            <person name="Tsai W.C."/>
            <person name="Yeh C.M."/>
            <person name="Liu K.W."/>
            <person name="Yoshida K."/>
            <person name="Zhang L.S."/>
            <person name="Chang S.B."/>
            <person name="Chen F."/>
            <person name="Shi Y."/>
            <person name="Su Y.Y."/>
            <person name="Zhang Y.Q."/>
            <person name="Chen L.J."/>
            <person name="Yin Y."/>
            <person name="Lin M."/>
            <person name="Huang H."/>
            <person name="Deng H."/>
            <person name="Wang Z.W."/>
            <person name="Zhu S.L."/>
            <person name="Zhao X."/>
            <person name="Deng C."/>
            <person name="Niu S.C."/>
            <person name="Huang J."/>
            <person name="Wang M."/>
            <person name="Liu G.H."/>
            <person name="Yang H.J."/>
            <person name="Xiao X.J."/>
            <person name="Hsiao Y.Y."/>
            <person name="Wu W.L."/>
            <person name="Chen Y.Y."/>
            <person name="Mitsuda N."/>
            <person name="Ohme-Takagi M."/>
            <person name="Luo Y.B."/>
            <person name="Van de Peer Y."/>
            <person name="Liu Z.J."/>
        </authorList>
    </citation>
    <scope>NUCLEOTIDE SEQUENCE [LARGE SCALE GENOMIC DNA]</scope>
    <source>
        <tissue evidence="2">The whole plant</tissue>
    </source>
</reference>
<evidence type="ECO:0000256" key="1">
    <source>
        <dbReference type="SAM" id="MobiDB-lite"/>
    </source>
</evidence>
<feature type="compositionally biased region" description="Polar residues" evidence="1">
    <location>
        <begin position="1"/>
        <end position="11"/>
    </location>
</feature>
<accession>A0A2I0VQL7</accession>
<proteinExistence type="predicted"/>
<sequence>MKCTAKTNGLTLQPGFQGWAIKGGKQDNNQNSKAAKYQISPTKKEEPPRLPTKP</sequence>
<evidence type="ECO:0000313" key="3">
    <source>
        <dbReference type="Proteomes" id="UP000233837"/>
    </source>
</evidence>
<dbReference type="AlphaFoldDB" id="A0A2I0VQL7"/>
<evidence type="ECO:0000313" key="2">
    <source>
        <dbReference type="EMBL" id="PKU65707.1"/>
    </source>
</evidence>
<name>A0A2I0VQL7_9ASPA</name>
<dbReference type="EMBL" id="KZ503318">
    <property type="protein sequence ID" value="PKU65707.1"/>
    <property type="molecule type" value="Genomic_DNA"/>
</dbReference>
<dbReference type="Proteomes" id="UP000233837">
    <property type="component" value="Unassembled WGS sequence"/>
</dbReference>
<keyword evidence="3" id="KW-1185">Reference proteome</keyword>